<dbReference type="AlphaFoldDB" id="A0A1R1PEX7"/>
<dbReference type="GO" id="GO:0006412">
    <property type="term" value="P:translation"/>
    <property type="evidence" value="ECO:0007669"/>
    <property type="project" value="InterPro"/>
</dbReference>
<dbReference type="Proteomes" id="UP000188320">
    <property type="component" value="Unassembled WGS sequence"/>
</dbReference>
<evidence type="ECO:0000313" key="4">
    <source>
        <dbReference type="EMBL" id="OMH79550.1"/>
    </source>
</evidence>
<dbReference type="GO" id="GO:1990904">
    <property type="term" value="C:ribonucleoprotein complex"/>
    <property type="evidence" value="ECO:0007669"/>
    <property type="project" value="UniProtKB-KW"/>
</dbReference>
<evidence type="ECO:0000256" key="1">
    <source>
        <dbReference type="ARBA" id="ARBA00006471"/>
    </source>
</evidence>
<dbReference type="GO" id="GO:0003735">
    <property type="term" value="F:structural constituent of ribosome"/>
    <property type="evidence" value="ECO:0007669"/>
    <property type="project" value="InterPro"/>
</dbReference>
<comment type="similarity">
    <text evidence="1">Belongs to the universal ribosomal protein uS8 family.</text>
</comment>
<dbReference type="Gene3D" id="3.30.1490.10">
    <property type="match status" value="1"/>
</dbReference>
<proteinExistence type="inferred from homology"/>
<gene>
    <name evidence="4" type="ORF">AX774_g7025</name>
</gene>
<dbReference type="InterPro" id="IPR035987">
    <property type="entry name" value="Ribosomal_uS8_sf"/>
</dbReference>
<evidence type="ECO:0000256" key="3">
    <source>
        <dbReference type="ARBA" id="ARBA00023274"/>
    </source>
</evidence>
<keyword evidence="3" id="KW-0687">Ribonucleoprotein</keyword>
<evidence type="ECO:0000256" key="2">
    <source>
        <dbReference type="ARBA" id="ARBA00022980"/>
    </source>
</evidence>
<organism evidence="4 5">
    <name type="scientific">Zancudomyces culisetae</name>
    <name type="common">Gut fungus</name>
    <name type="synonym">Smittium culisetae</name>
    <dbReference type="NCBI Taxonomy" id="1213189"/>
    <lineage>
        <taxon>Eukaryota</taxon>
        <taxon>Fungi</taxon>
        <taxon>Fungi incertae sedis</taxon>
        <taxon>Zoopagomycota</taxon>
        <taxon>Kickxellomycotina</taxon>
        <taxon>Harpellomycetes</taxon>
        <taxon>Harpellales</taxon>
        <taxon>Legeriomycetaceae</taxon>
        <taxon>Zancudomyces</taxon>
    </lineage>
</organism>
<name>A0A1R1PEX7_ZANCU</name>
<dbReference type="InterPro" id="IPR000630">
    <property type="entry name" value="Ribosomal_uS8"/>
</dbReference>
<dbReference type="OrthoDB" id="409928at2759"/>
<accession>A0A1R1PEX7</accession>
<dbReference type="SUPFAM" id="SSF56047">
    <property type="entry name" value="Ribosomal protein S8"/>
    <property type="match status" value="1"/>
</dbReference>
<keyword evidence="2 4" id="KW-0689">Ribosomal protein</keyword>
<dbReference type="Pfam" id="PF00410">
    <property type="entry name" value="Ribosomal_S8"/>
    <property type="match status" value="1"/>
</dbReference>
<comment type="caution">
    <text evidence="4">The sequence shown here is derived from an EMBL/GenBank/DDBJ whole genome shotgun (WGS) entry which is preliminary data.</text>
</comment>
<protein>
    <submittedName>
        <fullName evidence="4">37S ribosomal protein subunit S8, mitochondrial</fullName>
    </submittedName>
</protein>
<evidence type="ECO:0000313" key="5">
    <source>
        <dbReference type="Proteomes" id="UP000188320"/>
    </source>
</evidence>
<sequence>MVGAFDICARVQNGFRARLARIAIPETNLNLSISRILYNQGFIYSVTRGNHLGPDKEYTSTTNLNVADRRLWLSLKYFNDMPVLTKMNCISKPSRRLSATTQELARLATGKAVGIVKPVIPGEIVIVSTPKGVMEINEAVKMGLGGVLLARAS</sequence>
<keyword evidence="5" id="KW-1185">Reference proteome</keyword>
<dbReference type="EMBL" id="LSSK01001511">
    <property type="protein sequence ID" value="OMH79550.1"/>
    <property type="molecule type" value="Genomic_DNA"/>
</dbReference>
<dbReference type="GO" id="GO:0005840">
    <property type="term" value="C:ribosome"/>
    <property type="evidence" value="ECO:0007669"/>
    <property type="project" value="UniProtKB-KW"/>
</dbReference>
<dbReference type="Gene3D" id="3.30.1370.30">
    <property type="match status" value="1"/>
</dbReference>
<reference evidence="5" key="1">
    <citation type="submission" date="2017-01" db="EMBL/GenBank/DDBJ databases">
        <authorList>
            <person name="Wang Y."/>
            <person name="White M."/>
            <person name="Kvist S."/>
            <person name="Moncalvo J.-M."/>
        </authorList>
    </citation>
    <scope>NUCLEOTIDE SEQUENCE [LARGE SCALE GENOMIC DNA]</scope>
    <source>
        <strain evidence="5">COL-18-3</strain>
    </source>
</reference>